<organism evidence="1">
    <name type="scientific">Arundo donax</name>
    <name type="common">Giant reed</name>
    <name type="synonym">Donax arundinaceus</name>
    <dbReference type="NCBI Taxonomy" id="35708"/>
    <lineage>
        <taxon>Eukaryota</taxon>
        <taxon>Viridiplantae</taxon>
        <taxon>Streptophyta</taxon>
        <taxon>Embryophyta</taxon>
        <taxon>Tracheophyta</taxon>
        <taxon>Spermatophyta</taxon>
        <taxon>Magnoliopsida</taxon>
        <taxon>Liliopsida</taxon>
        <taxon>Poales</taxon>
        <taxon>Poaceae</taxon>
        <taxon>PACMAD clade</taxon>
        <taxon>Arundinoideae</taxon>
        <taxon>Arundineae</taxon>
        <taxon>Arundo</taxon>
    </lineage>
</organism>
<dbReference type="EMBL" id="GBRH01279209">
    <property type="protein sequence ID" value="JAD18686.1"/>
    <property type="molecule type" value="Transcribed_RNA"/>
</dbReference>
<name>A0A0A8XXV8_ARUDO</name>
<sequence>MDSVCCIVIVDHGPSSSSRTERKPKNEKQHGCLLWSSPWTRESTVSHGN</sequence>
<accession>A0A0A8XXV8</accession>
<reference evidence="1" key="1">
    <citation type="submission" date="2014-09" db="EMBL/GenBank/DDBJ databases">
        <authorList>
            <person name="Magalhaes I.L.F."/>
            <person name="Oliveira U."/>
            <person name="Santos F.R."/>
            <person name="Vidigal T.H.D.A."/>
            <person name="Brescovit A.D."/>
            <person name="Santos A.J."/>
        </authorList>
    </citation>
    <scope>NUCLEOTIDE SEQUENCE</scope>
    <source>
        <tissue evidence="1">Shoot tissue taken approximately 20 cm above the soil surface</tissue>
    </source>
</reference>
<reference evidence="1" key="2">
    <citation type="journal article" date="2015" name="Data Brief">
        <title>Shoot transcriptome of the giant reed, Arundo donax.</title>
        <authorList>
            <person name="Barrero R.A."/>
            <person name="Guerrero F.D."/>
            <person name="Moolhuijzen P."/>
            <person name="Goolsby J.A."/>
            <person name="Tidwell J."/>
            <person name="Bellgard S.E."/>
            <person name="Bellgard M.I."/>
        </authorList>
    </citation>
    <scope>NUCLEOTIDE SEQUENCE</scope>
    <source>
        <tissue evidence="1">Shoot tissue taken approximately 20 cm above the soil surface</tissue>
    </source>
</reference>
<protein>
    <submittedName>
        <fullName evidence="1">Uncharacterized protein</fullName>
    </submittedName>
</protein>
<evidence type="ECO:0000313" key="1">
    <source>
        <dbReference type="EMBL" id="JAD18686.1"/>
    </source>
</evidence>
<dbReference type="AlphaFoldDB" id="A0A0A8XXV8"/>
<proteinExistence type="predicted"/>